<dbReference type="Proteomes" id="UP001596011">
    <property type="component" value="Unassembled WGS sequence"/>
</dbReference>
<evidence type="ECO:0000313" key="1">
    <source>
        <dbReference type="EMBL" id="MFC4630107.1"/>
    </source>
</evidence>
<gene>
    <name evidence="1" type="ORF">ACFO6V_17800</name>
</gene>
<proteinExistence type="predicted"/>
<sequence>MSRAELAELVNLHLWRTTGRRAALEADAIARYERGVVSWPSKAYRAAFRAVLDVATDAELGFYPSPRGPKARVDSADDDLMDWLQRASSVDQATIATLAVRTEEIRLGDRGQSSVATSKALKEHLDVLWSLRAYSMEPTMREALASVYSDTASLAGWVYLDGGNIKEAWRLHEAAKDAGRESSARADLAHATAQQAYVLVDTDQPHYALRIAEHAITVGATALSGPVRSWLHGVAGEVAAIVGETTASMDHFDRAVALLSGDTRDPAAPYIMLDEYSLARWRGAALARLGDEEAIADLHYALSGMDPNHLRAGAQLNVDLAHSLVAAGHKSDAVQALDTAHGLARRAGSVRQDRRIKSLQSRLGIQAG</sequence>
<protein>
    <recommendedName>
        <fullName evidence="3">XRE family transcriptional regulator</fullName>
    </recommendedName>
</protein>
<accession>A0ABV9HIK8</accession>
<dbReference type="EMBL" id="JBHSFI010000005">
    <property type="protein sequence ID" value="MFC4630107.1"/>
    <property type="molecule type" value="Genomic_DNA"/>
</dbReference>
<dbReference type="InterPro" id="IPR011990">
    <property type="entry name" value="TPR-like_helical_dom_sf"/>
</dbReference>
<dbReference type="SUPFAM" id="SSF48452">
    <property type="entry name" value="TPR-like"/>
    <property type="match status" value="2"/>
</dbReference>
<keyword evidence="2" id="KW-1185">Reference proteome</keyword>
<name>A0ABV9HIK8_9MICO</name>
<dbReference type="Gene3D" id="1.25.40.10">
    <property type="entry name" value="Tetratricopeptide repeat domain"/>
    <property type="match status" value="1"/>
</dbReference>
<reference evidence="2" key="1">
    <citation type="journal article" date="2019" name="Int. J. Syst. Evol. Microbiol.">
        <title>The Global Catalogue of Microorganisms (GCM) 10K type strain sequencing project: providing services to taxonomists for standard genome sequencing and annotation.</title>
        <authorList>
            <consortium name="The Broad Institute Genomics Platform"/>
            <consortium name="The Broad Institute Genome Sequencing Center for Infectious Disease"/>
            <person name="Wu L."/>
            <person name="Ma J."/>
        </authorList>
    </citation>
    <scope>NUCLEOTIDE SEQUENCE [LARGE SCALE GENOMIC DNA]</scope>
    <source>
        <strain evidence="2">CCUG 42722</strain>
    </source>
</reference>
<evidence type="ECO:0000313" key="2">
    <source>
        <dbReference type="Proteomes" id="UP001596011"/>
    </source>
</evidence>
<comment type="caution">
    <text evidence="1">The sequence shown here is derived from an EMBL/GenBank/DDBJ whole genome shotgun (WGS) entry which is preliminary data.</text>
</comment>
<organism evidence="1 2">
    <name type="scientific">Promicromonospora alba</name>
    <dbReference type="NCBI Taxonomy" id="1616110"/>
    <lineage>
        <taxon>Bacteria</taxon>
        <taxon>Bacillati</taxon>
        <taxon>Actinomycetota</taxon>
        <taxon>Actinomycetes</taxon>
        <taxon>Micrococcales</taxon>
        <taxon>Promicromonosporaceae</taxon>
        <taxon>Promicromonospora</taxon>
    </lineage>
</organism>
<dbReference type="RefSeq" id="WP_377137492.1">
    <property type="nucleotide sequence ID" value="NZ_JBHSFI010000005.1"/>
</dbReference>
<evidence type="ECO:0008006" key="3">
    <source>
        <dbReference type="Google" id="ProtNLM"/>
    </source>
</evidence>